<dbReference type="PANTHER" id="PTHR34818">
    <property type="entry name" value="PROTEIN BLI-3"/>
    <property type="match status" value="1"/>
</dbReference>
<organism evidence="2 3">
    <name type="scientific">Paenibacillus eucommiae</name>
    <dbReference type="NCBI Taxonomy" id="1355755"/>
    <lineage>
        <taxon>Bacteria</taxon>
        <taxon>Bacillati</taxon>
        <taxon>Bacillota</taxon>
        <taxon>Bacilli</taxon>
        <taxon>Bacillales</taxon>
        <taxon>Paenibacillaceae</taxon>
        <taxon>Paenibacillus</taxon>
    </lineage>
</organism>
<dbReference type="Gene3D" id="2.30.110.10">
    <property type="entry name" value="Electron Transport, Fmn-binding Protein, Chain A"/>
    <property type="match status" value="1"/>
</dbReference>
<comment type="caution">
    <text evidence="2">The sequence shown here is derived from an EMBL/GenBank/DDBJ whole genome shotgun (WGS) entry which is preliminary data.</text>
</comment>
<dbReference type="RefSeq" id="WP_209971053.1">
    <property type="nucleotide sequence ID" value="NZ_JAGGLB010000004.1"/>
</dbReference>
<accession>A0ABS4ITB9</accession>
<name>A0ABS4ITB9_9BACL</name>
<feature type="domain" description="Pyridoxamine 5'-phosphate oxidase N-terminal" evidence="1">
    <location>
        <begin position="6"/>
        <end position="126"/>
    </location>
</feature>
<protein>
    <submittedName>
        <fullName evidence="2">General stress protein 26</fullName>
    </submittedName>
</protein>
<dbReference type="PANTHER" id="PTHR34818:SF1">
    <property type="entry name" value="PROTEIN BLI-3"/>
    <property type="match status" value="1"/>
</dbReference>
<dbReference type="SUPFAM" id="SSF50475">
    <property type="entry name" value="FMN-binding split barrel"/>
    <property type="match status" value="1"/>
</dbReference>
<reference evidence="2 3" key="1">
    <citation type="submission" date="2021-03" db="EMBL/GenBank/DDBJ databases">
        <title>Genomic Encyclopedia of Type Strains, Phase IV (KMG-IV): sequencing the most valuable type-strain genomes for metagenomic binning, comparative biology and taxonomic classification.</title>
        <authorList>
            <person name="Goeker M."/>
        </authorList>
    </citation>
    <scope>NUCLEOTIDE SEQUENCE [LARGE SCALE GENOMIC DNA]</scope>
    <source>
        <strain evidence="2 3">DSM 26048</strain>
    </source>
</reference>
<evidence type="ECO:0000313" key="3">
    <source>
        <dbReference type="Proteomes" id="UP001519287"/>
    </source>
</evidence>
<keyword evidence="3" id="KW-1185">Reference proteome</keyword>
<evidence type="ECO:0000313" key="2">
    <source>
        <dbReference type="EMBL" id="MBP1990271.1"/>
    </source>
</evidence>
<dbReference type="InterPro" id="IPR052917">
    <property type="entry name" value="Stress-Dev_Protein"/>
</dbReference>
<proteinExistence type="predicted"/>
<dbReference type="EMBL" id="JAGGLB010000004">
    <property type="protein sequence ID" value="MBP1990271.1"/>
    <property type="molecule type" value="Genomic_DNA"/>
</dbReference>
<gene>
    <name evidence="2" type="ORF">J2Z66_001869</name>
</gene>
<dbReference type="InterPro" id="IPR011576">
    <property type="entry name" value="Pyridox_Oxase_N"/>
</dbReference>
<dbReference type="Pfam" id="PF01243">
    <property type="entry name" value="PNPOx_N"/>
    <property type="match status" value="1"/>
</dbReference>
<evidence type="ECO:0000259" key="1">
    <source>
        <dbReference type="Pfam" id="PF01243"/>
    </source>
</evidence>
<dbReference type="InterPro" id="IPR012349">
    <property type="entry name" value="Split_barrel_FMN-bd"/>
</dbReference>
<sequence>MNKQHIEQQISEALDQNHFCTFATVEGNKPKLRYMVLFHDGLNIHLATSRKTHKVEELEQNPNVSLLCGYEKKGTGEILDIQATAAVTKDESLRQKIWNDELKRWFDGPDDPDYVILDITPTRIEYNDKEMNLHVWES</sequence>
<dbReference type="Proteomes" id="UP001519287">
    <property type="component" value="Unassembled WGS sequence"/>
</dbReference>